<organism evidence="4 5">
    <name type="scientific">Gracilibacillus kekensis</name>
    <dbReference type="NCBI Taxonomy" id="1027249"/>
    <lineage>
        <taxon>Bacteria</taxon>
        <taxon>Bacillati</taxon>
        <taxon>Bacillota</taxon>
        <taxon>Bacilli</taxon>
        <taxon>Bacillales</taxon>
        <taxon>Bacillaceae</taxon>
        <taxon>Gracilibacillus</taxon>
    </lineage>
</organism>
<feature type="region of interest" description="Disordered" evidence="1">
    <location>
        <begin position="24"/>
        <end position="81"/>
    </location>
</feature>
<protein>
    <recommendedName>
        <fullName evidence="3">DUF1541 domain-containing protein</fullName>
    </recommendedName>
</protein>
<evidence type="ECO:0000259" key="3">
    <source>
        <dbReference type="Pfam" id="PF07563"/>
    </source>
</evidence>
<dbReference type="Proteomes" id="UP000184184">
    <property type="component" value="Unassembled WGS sequence"/>
</dbReference>
<keyword evidence="2" id="KW-0732">Signal</keyword>
<evidence type="ECO:0000313" key="5">
    <source>
        <dbReference type="Proteomes" id="UP000184184"/>
    </source>
</evidence>
<dbReference type="InterPro" id="IPR011438">
    <property type="entry name" value="DUF1541"/>
</dbReference>
<dbReference type="Pfam" id="PF07563">
    <property type="entry name" value="DUF1541"/>
    <property type="match status" value="2"/>
</dbReference>
<dbReference type="EMBL" id="FRCZ01000001">
    <property type="protein sequence ID" value="SHM64947.1"/>
    <property type="molecule type" value="Genomic_DNA"/>
</dbReference>
<evidence type="ECO:0000313" key="4">
    <source>
        <dbReference type="EMBL" id="SHM64947.1"/>
    </source>
</evidence>
<proteinExistence type="predicted"/>
<dbReference type="STRING" id="1027249.SAMN05216179_0718"/>
<dbReference type="AlphaFoldDB" id="A0A1M7KHZ0"/>
<evidence type="ECO:0000256" key="2">
    <source>
        <dbReference type="SAM" id="SignalP"/>
    </source>
</evidence>
<feature type="signal peptide" evidence="2">
    <location>
        <begin position="1"/>
        <end position="18"/>
    </location>
</feature>
<reference evidence="4 5" key="1">
    <citation type="submission" date="2016-11" db="EMBL/GenBank/DDBJ databases">
        <authorList>
            <person name="Jaros S."/>
            <person name="Januszkiewicz K."/>
            <person name="Wedrychowicz H."/>
        </authorList>
    </citation>
    <scope>NUCLEOTIDE SEQUENCE [LARGE SCALE GENOMIC DNA]</scope>
    <source>
        <strain evidence="4 5">CGMCC 1.10681</strain>
    </source>
</reference>
<name>A0A1M7KHZ0_9BACI</name>
<feature type="domain" description="DUF1541" evidence="3">
    <location>
        <begin position="145"/>
        <end position="195"/>
    </location>
</feature>
<gene>
    <name evidence="4" type="ORF">SAMN05216179_0718</name>
</gene>
<feature type="chain" id="PRO_5038404805" description="DUF1541 domain-containing protein" evidence="2">
    <location>
        <begin position="19"/>
        <end position="202"/>
    </location>
</feature>
<sequence length="202" mass="21956">MTKIKILLTLLLTIFVLAACNTTEETNPESTTEPNSSTEEENDSDSDEEKDGMDHSDMNMSGSGEVPEDLQKASNPTYPEGSQAIINADHMKGMNGAEATIVGAYDTTVYAISYTPTNGGEKVTDHKWVIHEELENPGKESLVTGEEATVTADHMKGMKGATAEIDSATETTVYMVDFELTTSGEKVTNHKWVTEDELEPTK</sequence>
<dbReference type="Gene3D" id="2.30.30.1210">
    <property type="entry name" value="Domain of unknown function DUF1541"/>
    <property type="match status" value="1"/>
</dbReference>
<feature type="domain" description="DUF1541" evidence="3">
    <location>
        <begin position="81"/>
        <end position="131"/>
    </location>
</feature>
<dbReference type="RefSeq" id="WP_073199701.1">
    <property type="nucleotide sequence ID" value="NZ_FRCZ01000001.1"/>
</dbReference>
<feature type="compositionally biased region" description="Acidic residues" evidence="1">
    <location>
        <begin position="38"/>
        <end position="51"/>
    </location>
</feature>
<feature type="compositionally biased region" description="Low complexity" evidence="1">
    <location>
        <begin position="24"/>
        <end position="37"/>
    </location>
</feature>
<dbReference type="PROSITE" id="PS51257">
    <property type="entry name" value="PROKAR_LIPOPROTEIN"/>
    <property type="match status" value="1"/>
</dbReference>
<evidence type="ECO:0000256" key="1">
    <source>
        <dbReference type="SAM" id="MobiDB-lite"/>
    </source>
</evidence>
<dbReference type="OrthoDB" id="1701949at2"/>
<accession>A0A1M7KHZ0</accession>
<keyword evidence="5" id="KW-1185">Reference proteome</keyword>